<organism evidence="3 4">
    <name type="scientific">Svornostia abyssi</name>
    <dbReference type="NCBI Taxonomy" id="2898438"/>
    <lineage>
        <taxon>Bacteria</taxon>
        <taxon>Bacillati</taxon>
        <taxon>Actinomycetota</taxon>
        <taxon>Thermoleophilia</taxon>
        <taxon>Solirubrobacterales</taxon>
        <taxon>Baekduiaceae</taxon>
        <taxon>Svornostia</taxon>
    </lineage>
</organism>
<dbReference type="Pfam" id="PF10756">
    <property type="entry name" value="bPH_6"/>
    <property type="match status" value="1"/>
</dbReference>
<keyword evidence="1" id="KW-0472">Membrane</keyword>
<dbReference type="Proteomes" id="UP001058860">
    <property type="component" value="Chromosome"/>
</dbReference>
<feature type="domain" description="Low molecular weight protein antigen 6 PH" evidence="2">
    <location>
        <begin position="48"/>
        <end position="114"/>
    </location>
</feature>
<dbReference type="RefSeq" id="WP_353864557.1">
    <property type="nucleotide sequence ID" value="NZ_CP088295.1"/>
</dbReference>
<evidence type="ECO:0000313" key="4">
    <source>
        <dbReference type="Proteomes" id="UP001058860"/>
    </source>
</evidence>
<proteinExistence type="predicted"/>
<evidence type="ECO:0000313" key="3">
    <source>
        <dbReference type="EMBL" id="UUY04063.1"/>
    </source>
</evidence>
<evidence type="ECO:0000259" key="2">
    <source>
        <dbReference type="Pfam" id="PF10756"/>
    </source>
</evidence>
<keyword evidence="1" id="KW-1133">Transmembrane helix</keyword>
<dbReference type="InterPro" id="IPR019692">
    <property type="entry name" value="CFP-6_PH"/>
</dbReference>
<reference evidence="4" key="1">
    <citation type="submission" date="2021-11" db="EMBL/GenBank/DDBJ databases">
        <title>Cultivation dependent microbiological survey of springs from the worlds oldest radium mine currently devoted to the extraction of radon-saturated water.</title>
        <authorList>
            <person name="Kapinusova G."/>
            <person name="Smrhova T."/>
            <person name="Strejcek M."/>
            <person name="Suman J."/>
            <person name="Jani K."/>
            <person name="Pajer P."/>
            <person name="Uhlik O."/>
        </authorList>
    </citation>
    <scope>NUCLEOTIDE SEQUENCE [LARGE SCALE GENOMIC DNA]</scope>
    <source>
        <strain evidence="4">J379</strain>
    </source>
</reference>
<accession>A0ABY5PHD0</accession>
<gene>
    <name evidence="3" type="ORF">LRS13_00605</name>
</gene>
<evidence type="ECO:0000256" key="1">
    <source>
        <dbReference type="SAM" id="Phobius"/>
    </source>
</evidence>
<protein>
    <submittedName>
        <fullName evidence="3">PH domain-containing protein</fullName>
    </submittedName>
</protein>
<feature type="transmembrane region" description="Helical" evidence="1">
    <location>
        <begin position="31"/>
        <end position="50"/>
    </location>
</feature>
<keyword evidence="4" id="KW-1185">Reference proteome</keyword>
<name>A0ABY5PHD0_9ACTN</name>
<sequence>MVSLIALPTLISAALGATSTAATVFLFCCVIAYTAFTAFAVRCAACGVMVRRGRVVIRNPLSTTTVSTSDVARAELRPVAFYPGIAFLVLRDGRELRAWGIQASQASPRAAQELVDSINRFLLDGGLDP</sequence>
<keyword evidence="1" id="KW-0812">Transmembrane</keyword>
<dbReference type="EMBL" id="CP088295">
    <property type="protein sequence ID" value="UUY04063.1"/>
    <property type="molecule type" value="Genomic_DNA"/>
</dbReference>